<feature type="region of interest" description="Disordered" evidence="1">
    <location>
        <begin position="621"/>
        <end position="691"/>
    </location>
</feature>
<proteinExistence type="predicted"/>
<feature type="compositionally biased region" description="Basic residues" evidence="1">
    <location>
        <begin position="621"/>
        <end position="645"/>
    </location>
</feature>
<organism evidence="2 3">
    <name type="scientific">Malassezia arunalokei</name>
    <dbReference type="NCBI Taxonomy" id="1514897"/>
    <lineage>
        <taxon>Eukaryota</taxon>
        <taxon>Fungi</taxon>
        <taxon>Dikarya</taxon>
        <taxon>Basidiomycota</taxon>
        <taxon>Ustilaginomycotina</taxon>
        <taxon>Malasseziomycetes</taxon>
        <taxon>Malasseziales</taxon>
        <taxon>Malasseziaceae</taxon>
        <taxon>Malassezia</taxon>
    </lineage>
</organism>
<feature type="compositionally biased region" description="Basic and acidic residues" evidence="1">
    <location>
        <begin position="784"/>
        <end position="801"/>
    </location>
</feature>
<keyword evidence="3" id="KW-1185">Reference proteome</keyword>
<protein>
    <submittedName>
        <fullName evidence="2">Uncharacterized protein</fullName>
    </submittedName>
</protein>
<gene>
    <name evidence="2" type="ORF">MARU1_001948</name>
</gene>
<reference evidence="2 3" key="1">
    <citation type="submission" date="2023-03" db="EMBL/GenBank/DDBJ databases">
        <title>Mating type loci evolution in Malassezia.</title>
        <authorList>
            <person name="Coelho M.A."/>
        </authorList>
    </citation>
    <scope>NUCLEOTIDE SEQUENCE [LARGE SCALE GENOMIC DNA]</scope>
    <source>
        <strain evidence="2 3">CBS 13387</strain>
    </source>
</reference>
<evidence type="ECO:0000313" key="2">
    <source>
        <dbReference type="EMBL" id="WFD15922.1"/>
    </source>
</evidence>
<dbReference type="Proteomes" id="UP001217582">
    <property type="component" value="Chromosome 3"/>
</dbReference>
<name>A0AAJ6CLM7_9BASI</name>
<evidence type="ECO:0000256" key="1">
    <source>
        <dbReference type="SAM" id="MobiDB-lite"/>
    </source>
</evidence>
<feature type="region of interest" description="Disordered" evidence="1">
    <location>
        <begin position="166"/>
        <end position="198"/>
    </location>
</feature>
<dbReference type="AlphaFoldDB" id="A0AAJ6CLM7"/>
<feature type="region of interest" description="Disordered" evidence="1">
    <location>
        <begin position="784"/>
        <end position="866"/>
    </location>
</feature>
<evidence type="ECO:0000313" key="3">
    <source>
        <dbReference type="Proteomes" id="UP001217582"/>
    </source>
</evidence>
<accession>A0AAJ6CLM7</accession>
<sequence>MSDGGGVPSALWPSESTHTQDVFLKHQRKEERRMRRRRQLAAALIEADNELIQQRLRLLSQQDEMPPDFYDSITLPRYATESALFRDSQNLDSIRPVYTYPLASVQELSRSFVGLSANWDEDGSSDYVSASDKQKNHDAVKLDLHPNTFGSPMMDVLHHANMIMEHGQEPEPSPTPSNESEKATLKTSHSMPQLSVPELDSRTDFLLHRIQQMKEHPENTPNLDVSMSSNEDSSMSRSIEKSSHILNDATASYIGSNEDAQINALGIELGSDDQDLTSFRQRVLRRHNSIRRSSGRRHSLSVSGWPGEMHSVADEAGILYGQALPDIHPPATARDSEPKEVEYQSHAPFHSENDRPVNARWSQRLNPFKMATKKRFTLPSVHTSISPSGELSTYPHLAGLSPVPDEVNEMHSIPSAKDDDMIGVSLRSPLPTEFVSERAPSSATTIMPSQSFEHVPVTPDLAVAPGMSHTSASFYVTDEGISTQRRSAIPSYICIPMPLSSLSIDYRSLDDFFTPHGSFVMDGGVIVPSIKNDVGTFAPVEIPAHLGRRALHPSTALFRNALVNRDEDREGWGWEYFTNASKYFANLAADDDDSDDELPLMDVRIHKRDEVLAEKRCRRERLRRKREKRQRQRLHALSKNKRLPATKHGNSDMLDDDTFLNAEDDDNDDEDTIIDDESDAETPWNDDRRPAGRLYGTNLIDKASRHELDRQHAAKHYGHHSAMNDHIYNDDTRERMQRLFGQQTSWEDEKRRYETPRIDQNAFMDAVMEPGIASAIVYPTSEEVREWEDTQEVHDDDRADAWLDDSSDEDKGSHDTMPSTDKMSRISRFELSQPQWIPKGDDDVPLISLQRDKDTPSSDEDLEPLGKRHPQAEIIAEKEAMLRRLQEENSQIRMMLLRSTMQIPPVPYMPWMMPPVPGSATDAHSMLVGADAGDDVPAAYIYDPNIHAYGPSPLPERLSMENSQAATWNPNRDTLLLDP</sequence>
<feature type="compositionally biased region" description="Acidic residues" evidence="1">
    <location>
        <begin position="653"/>
        <end position="680"/>
    </location>
</feature>
<dbReference type="EMBL" id="CP119918">
    <property type="protein sequence ID" value="WFD15922.1"/>
    <property type="molecule type" value="Genomic_DNA"/>
</dbReference>
<feature type="region of interest" description="Disordered" evidence="1">
    <location>
        <begin position="214"/>
        <end position="234"/>
    </location>
</feature>